<feature type="coiled-coil region" evidence="11">
    <location>
        <begin position="174"/>
        <end position="201"/>
    </location>
</feature>
<dbReference type="InterPro" id="IPR013320">
    <property type="entry name" value="ConA-like_dom_sf"/>
</dbReference>
<gene>
    <name evidence="15" type="primary">TRIM72</name>
</gene>
<dbReference type="InterPro" id="IPR003879">
    <property type="entry name" value="Butyrophylin_SPRY"/>
</dbReference>
<dbReference type="CTD" id="493829"/>
<dbReference type="Gene3D" id="2.60.120.920">
    <property type="match status" value="1"/>
</dbReference>
<evidence type="ECO:0000256" key="9">
    <source>
        <dbReference type="ARBA" id="ARBA00023054"/>
    </source>
</evidence>
<dbReference type="InterPro" id="IPR006574">
    <property type="entry name" value="PRY"/>
</dbReference>
<dbReference type="InterPro" id="IPR003877">
    <property type="entry name" value="SPRY_dom"/>
</dbReference>
<protein>
    <recommendedName>
        <fullName evidence="3">RING-type E3 ubiquitin transferase</fullName>
        <ecNumber evidence="3">2.3.2.27</ecNumber>
    </recommendedName>
</protein>
<reference evidence="15" key="2">
    <citation type="submission" date="2025-08" db="UniProtKB">
        <authorList>
            <consortium name="Ensembl"/>
        </authorList>
    </citation>
    <scope>IDENTIFICATION</scope>
    <source>
        <strain evidence="15">Glennie</strain>
    </source>
</reference>
<sequence>MMPRAGTRTAPWELNRFLLLGPTNRGSAMSAAPALMQGMYQELSCPLCLKLFESPVTAECGHSFCRSCLARLPQDPQAGGTPCPSCQAPTRPEGLSTNQQLARLVESLAQVPQGHCEEHLDPLSVYCEQDRVLICGVCASLGKHRGHSVVTASEAHQRMKKQLPQQRLQLQEACMRKEKSVALLDRQLAEVEETVRQFQKAVGEQLGVMRAFLSALEKTLGQEASRVTGEAGTALQGERRGLASYLEQLRQMEKVLDEVTDQPQTEFLRKYCLVTSRLQKILAESPPAARLDIQLPIISDDFKFQVWRKMFRALMPALEELTFDPATAHPSLVVSPSGLRVECVEQKAPPPGDDPQQFDKVMGVVSHQLLSEGEHYWEVDVGDKPRWGLGLISAEAGRRGKLHPIPSQGFWLLGFRDGKVYEAHVESKEPKVLKVEGRPTRIGIYLSFQDGVLSFHDASDPDNLAPLFSFRERLPGPVYPFFDVCWHDKGKNAQPLVLVRQEE</sequence>
<dbReference type="FunFam" id="2.60.120.920:FF:000027">
    <property type="entry name" value="E3 ubiquitin-protein ligase TRIM50"/>
    <property type="match status" value="1"/>
</dbReference>
<feature type="domain" description="RING-type" evidence="12">
    <location>
        <begin position="45"/>
        <end position="87"/>
    </location>
</feature>
<comment type="similarity">
    <text evidence="2">Belongs to the TRIM/RBCC family.</text>
</comment>
<comment type="catalytic activity">
    <reaction evidence="1">
        <text>S-ubiquitinyl-[E2 ubiquitin-conjugating enzyme]-L-cysteine + [acceptor protein]-L-lysine = [E2 ubiquitin-conjugating enzyme]-L-cysteine + N(6)-ubiquitinyl-[acceptor protein]-L-lysine.</text>
        <dbReference type="EC" id="2.3.2.27"/>
    </reaction>
</comment>
<dbReference type="GO" id="GO:0003012">
    <property type="term" value="P:muscle system process"/>
    <property type="evidence" value="ECO:0007669"/>
    <property type="project" value="Ensembl"/>
</dbReference>
<dbReference type="GO" id="GO:0008270">
    <property type="term" value="F:zinc ion binding"/>
    <property type="evidence" value="ECO:0007669"/>
    <property type="project" value="UniProtKB-KW"/>
</dbReference>
<proteinExistence type="inferred from homology"/>
<dbReference type="CDD" id="cd16612">
    <property type="entry name" value="RING-HC_TRIM72_C-IV"/>
    <property type="match status" value="1"/>
</dbReference>
<evidence type="ECO:0000313" key="16">
    <source>
        <dbReference type="Proteomes" id="UP000002279"/>
    </source>
</evidence>
<dbReference type="GeneTree" id="ENSGT00940000161791"/>
<dbReference type="OMA" id="RLIQGMH"/>
<dbReference type="GO" id="GO:0001786">
    <property type="term" value="F:phosphatidylserine binding"/>
    <property type="evidence" value="ECO:0007669"/>
    <property type="project" value="Ensembl"/>
</dbReference>
<dbReference type="CDD" id="cd13742">
    <property type="entry name" value="SPRY_PRY_TRIM72"/>
    <property type="match status" value="1"/>
</dbReference>
<dbReference type="InterPro" id="IPR001870">
    <property type="entry name" value="B30.2/SPRY"/>
</dbReference>
<dbReference type="Pfam" id="PF15227">
    <property type="entry name" value="zf-C3HC4_4"/>
    <property type="match status" value="1"/>
</dbReference>
<keyword evidence="7" id="KW-0833">Ubl conjugation pathway</keyword>
<dbReference type="GO" id="GO:0042802">
    <property type="term" value="F:identical protein binding"/>
    <property type="evidence" value="ECO:0007669"/>
    <property type="project" value="Ensembl"/>
</dbReference>
<dbReference type="PROSITE" id="PS50089">
    <property type="entry name" value="ZF_RING_2"/>
    <property type="match status" value="1"/>
</dbReference>
<dbReference type="InterPro" id="IPR050143">
    <property type="entry name" value="TRIM/RBCC"/>
</dbReference>
<dbReference type="GO" id="GO:0030659">
    <property type="term" value="C:cytoplasmic vesicle membrane"/>
    <property type="evidence" value="ECO:0007669"/>
    <property type="project" value="Ensembl"/>
</dbReference>
<dbReference type="SUPFAM" id="SSF57845">
    <property type="entry name" value="B-box zinc-binding domain"/>
    <property type="match status" value="1"/>
</dbReference>
<dbReference type="GO" id="GO:0061630">
    <property type="term" value="F:ubiquitin protein ligase activity"/>
    <property type="evidence" value="ECO:0000318"/>
    <property type="project" value="GO_Central"/>
</dbReference>
<reference evidence="15 16" key="1">
    <citation type="journal article" date="2008" name="Nature">
        <title>Genome analysis of the platypus reveals unique signatures of evolution.</title>
        <authorList>
            <person name="Warren W.C."/>
            <person name="Hillier L.W."/>
            <person name="Marshall Graves J.A."/>
            <person name="Birney E."/>
            <person name="Ponting C.P."/>
            <person name="Grutzner F."/>
            <person name="Belov K."/>
            <person name="Miller W."/>
            <person name="Clarke L."/>
            <person name="Chinwalla A.T."/>
            <person name="Yang S.P."/>
            <person name="Heger A."/>
            <person name="Locke D.P."/>
            <person name="Miethke P."/>
            <person name="Waters P.D."/>
            <person name="Veyrunes F."/>
            <person name="Fulton L."/>
            <person name="Fulton B."/>
            <person name="Graves T."/>
            <person name="Wallis J."/>
            <person name="Puente X.S."/>
            <person name="Lopez-Otin C."/>
            <person name="Ordonez G.R."/>
            <person name="Eichler E.E."/>
            <person name="Chen L."/>
            <person name="Cheng Z."/>
            <person name="Deakin J.E."/>
            <person name="Alsop A."/>
            <person name="Thompson K."/>
            <person name="Kirby P."/>
            <person name="Papenfuss A.T."/>
            <person name="Wakefield M.J."/>
            <person name="Olender T."/>
            <person name="Lancet D."/>
            <person name="Huttley G.A."/>
            <person name="Smit A.F."/>
            <person name="Pask A."/>
            <person name="Temple-Smith P."/>
            <person name="Batzer M.A."/>
            <person name="Walker J.A."/>
            <person name="Konkel M.K."/>
            <person name="Harris R.S."/>
            <person name="Whittington C.M."/>
            <person name="Wong E.S."/>
            <person name="Gemmell N.J."/>
            <person name="Buschiazzo E."/>
            <person name="Vargas Jentzsch I.M."/>
            <person name="Merkel A."/>
            <person name="Schmitz J."/>
            <person name="Zemann A."/>
            <person name="Churakov G."/>
            <person name="Kriegs J.O."/>
            <person name="Brosius J."/>
            <person name="Murchison E.P."/>
            <person name="Sachidanandam R."/>
            <person name="Smith C."/>
            <person name="Hannon G.J."/>
            <person name="Tsend-Ayush E."/>
            <person name="McMillan D."/>
            <person name="Attenborough R."/>
            <person name="Rens W."/>
            <person name="Ferguson-Smith M."/>
            <person name="Lefevre C.M."/>
            <person name="Sharp J.A."/>
            <person name="Nicholas K.R."/>
            <person name="Ray D.A."/>
            <person name="Kube M."/>
            <person name="Reinhardt R."/>
            <person name="Pringle T.H."/>
            <person name="Taylor J."/>
            <person name="Jones R.C."/>
            <person name="Nixon B."/>
            <person name="Dacheux J.L."/>
            <person name="Niwa H."/>
            <person name="Sekita Y."/>
            <person name="Huang X."/>
            <person name="Stark A."/>
            <person name="Kheradpour P."/>
            <person name="Kellis M."/>
            <person name="Flicek P."/>
            <person name="Chen Y."/>
            <person name="Webber C."/>
            <person name="Hardison R."/>
            <person name="Nelson J."/>
            <person name="Hallsworth-Pepin K."/>
            <person name="Delehaunty K."/>
            <person name="Markovic C."/>
            <person name="Minx P."/>
            <person name="Feng Y."/>
            <person name="Kremitzki C."/>
            <person name="Mitreva M."/>
            <person name="Glasscock J."/>
            <person name="Wylie T."/>
            <person name="Wohldmann P."/>
            <person name="Thiru P."/>
            <person name="Nhan M.N."/>
            <person name="Pohl C.S."/>
            <person name="Smith S.M."/>
            <person name="Hou S."/>
            <person name="Nefedov M."/>
            <person name="de Jong P.J."/>
            <person name="Renfree M.B."/>
            <person name="Mardis E.R."/>
            <person name="Wilson R.K."/>
        </authorList>
    </citation>
    <scope>NUCLEOTIDE SEQUENCE [LARGE SCALE GENOMIC DNA]</scope>
    <source>
        <strain evidence="15 16">Glennie</strain>
    </source>
</reference>
<dbReference type="OrthoDB" id="6105938at2759"/>
<evidence type="ECO:0000256" key="7">
    <source>
        <dbReference type="ARBA" id="ARBA00022786"/>
    </source>
</evidence>
<dbReference type="Bgee" id="ENSOANG00000049112">
    <property type="expression patterns" value="Expressed in heart and 7 other cell types or tissues"/>
</dbReference>
<dbReference type="GO" id="GO:0051260">
    <property type="term" value="P:protein homooligomerization"/>
    <property type="evidence" value="ECO:0007669"/>
    <property type="project" value="Ensembl"/>
</dbReference>
<keyword evidence="6 10" id="KW-0863">Zinc-finger</keyword>
<dbReference type="EC" id="2.3.2.27" evidence="3"/>
<organism evidence="15 16">
    <name type="scientific">Ornithorhynchus anatinus</name>
    <name type="common">Duckbill platypus</name>
    <dbReference type="NCBI Taxonomy" id="9258"/>
    <lineage>
        <taxon>Eukaryota</taxon>
        <taxon>Metazoa</taxon>
        <taxon>Chordata</taxon>
        <taxon>Craniata</taxon>
        <taxon>Vertebrata</taxon>
        <taxon>Euteleostomi</taxon>
        <taxon>Mammalia</taxon>
        <taxon>Monotremata</taxon>
        <taxon>Ornithorhynchidae</taxon>
        <taxon>Ornithorhynchus</taxon>
    </lineage>
</organism>
<dbReference type="RefSeq" id="XP_003430031.2">
    <property type="nucleotide sequence ID" value="XM_003429983.4"/>
</dbReference>
<dbReference type="Gene3D" id="3.30.40.10">
    <property type="entry name" value="Zinc/RING finger domain, C3HC4 (zinc finger)"/>
    <property type="match status" value="1"/>
</dbReference>
<keyword evidence="9 11" id="KW-0175">Coiled coil</keyword>
<dbReference type="SMART" id="SM00589">
    <property type="entry name" value="PRY"/>
    <property type="match status" value="1"/>
</dbReference>
<evidence type="ECO:0000256" key="2">
    <source>
        <dbReference type="ARBA" id="ARBA00008518"/>
    </source>
</evidence>
<dbReference type="PROSITE" id="PS50119">
    <property type="entry name" value="ZF_BBOX"/>
    <property type="match status" value="1"/>
</dbReference>
<dbReference type="InterPro" id="IPR001841">
    <property type="entry name" value="Znf_RING"/>
</dbReference>
<dbReference type="Proteomes" id="UP000002279">
    <property type="component" value="Chromosome 2"/>
</dbReference>
<dbReference type="PROSITE" id="PS50188">
    <property type="entry name" value="B302_SPRY"/>
    <property type="match status" value="1"/>
</dbReference>
<dbReference type="SMART" id="SM00184">
    <property type="entry name" value="RING"/>
    <property type="match status" value="1"/>
</dbReference>
<dbReference type="GeneID" id="100087382"/>
<evidence type="ECO:0000256" key="3">
    <source>
        <dbReference type="ARBA" id="ARBA00012483"/>
    </source>
</evidence>
<dbReference type="InterPro" id="IPR000315">
    <property type="entry name" value="Znf_B-box"/>
</dbReference>
<evidence type="ECO:0000256" key="4">
    <source>
        <dbReference type="ARBA" id="ARBA00022679"/>
    </source>
</evidence>
<evidence type="ECO:0000256" key="1">
    <source>
        <dbReference type="ARBA" id="ARBA00000900"/>
    </source>
</evidence>
<name>A0A6I8PDR4_ORNAN</name>
<dbReference type="GO" id="GO:0045087">
    <property type="term" value="P:innate immune response"/>
    <property type="evidence" value="ECO:0000318"/>
    <property type="project" value="GO_Central"/>
</dbReference>
<evidence type="ECO:0000259" key="13">
    <source>
        <dbReference type="PROSITE" id="PS50119"/>
    </source>
</evidence>
<evidence type="ECO:0000259" key="14">
    <source>
        <dbReference type="PROSITE" id="PS50188"/>
    </source>
</evidence>
<dbReference type="Pfam" id="PF00643">
    <property type="entry name" value="zf-B_box"/>
    <property type="match status" value="1"/>
</dbReference>
<dbReference type="Ensembl" id="ENSOANT00000074808.1">
    <property type="protein sequence ID" value="ENSOANP00000050805.1"/>
    <property type="gene ID" value="ENSOANG00000049112.1"/>
</dbReference>
<reference evidence="15" key="3">
    <citation type="submission" date="2025-09" db="UniProtKB">
        <authorList>
            <consortium name="Ensembl"/>
        </authorList>
    </citation>
    <scope>IDENTIFICATION</scope>
    <source>
        <strain evidence="15">Glennie</strain>
    </source>
</reference>
<evidence type="ECO:0000313" key="15">
    <source>
        <dbReference type="Ensembl" id="ENSOANP00000050805.1"/>
    </source>
</evidence>
<dbReference type="Gene3D" id="3.30.160.60">
    <property type="entry name" value="Classic Zinc Finger"/>
    <property type="match status" value="1"/>
</dbReference>
<keyword evidence="16" id="KW-1185">Reference proteome</keyword>
<dbReference type="GO" id="GO:0010832">
    <property type="term" value="P:negative regulation of myotube differentiation"/>
    <property type="evidence" value="ECO:0007669"/>
    <property type="project" value="Ensembl"/>
</dbReference>
<dbReference type="GO" id="GO:0001778">
    <property type="term" value="P:plasma membrane repair"/>
    <property type="evidence" value="ECO:0007669"/>
    <property type="project" value="Ensembl"/>
</dbReference>
<dbReference type="GO" id="GO:0043161">
    <property type="term" value="P:proteasome-mediated ubiquitin-dependent protein catabolic process"/>
    <property type="evidence" value="ECO:0000318"/>
    <property type="project" value="GO_Central"/>
</dbReference>
<keyword evidence="8" id="KW-0862">Zinc</keyword>
<dbReference type="PROSITE" id="PS00518">
    <property type="entry name" value="ZF_RING_1"/>
    <property type="match status" value="1"/>
</dbReference>
<dbReference type="Pfam" id="PF00622">
    <property type="entry name" value="SPRY"/>
    <property type="match status" value="1"/>
</dbReference>
<accession>A0A6I8PDR4</accession>
<evidence type="ECO:0000256" key="6">
    <source>
        <dbReference type="ARBA" id="ARBA00022771"/>
    </source>
</evidence>
<dbReference type="GO" id="GO:0005737">
    <property type="term" value="C:cytoplasm"/>
    <property type="evidence" value="ECO:0000318"/>
    <property type="project" value="GO_Central"/>
</dbReference>
<dbReference type="GO" id="GO:0046627">
    <property type="term" value="P:negative regulation of insulin receptor signaling pathway"/>
    <property type="evidence" value="ECO:0007669"/>
    <property type="project" value="Ensembl"/>
</dbReference>
<dbReference type="InterPro" id="IPR013083">
    <property type="entry name" value="Znf_RING/FYVE/PHD"/>
</dbReference>
<dbReference type="GO" id="GO:0043569">
    <property type="term" value="P:negative regulation of insulin-like growth factor receptor signaling pathway"/>
    <property type="evidence" value="ECO:0007669"/>
    <property type="project" value="Ensembl"/>
</dbReference>
<dbReference type="Pfam" id="PF13765">
    <property type="entry name" value="PRY"/>
    <property type="match status" value="1"/>
</dbReference>
<feature type="domain" description="B box-type" evidence="13">
    <location>
        <begin position="111"/>
        <end position="152"/>
    </location>
</feature>
<dbReference type="KEGG" id="oaa:100087382"/>
<evidence type="ECO:0000256" key="5">
    <source>
        <dbReference type="ARBA" id="ARBA00022723"/>
    </source>
</evidence>
<dbReference type="GO" id="GO:0031624">
    <property type="term" value="F:ubiquitin conjugating enzyme binding"/>
    <property type="evidence" value="ECO:0007669"/>
    <property type="project" value="Ensembl"/>
</dbReference>
<dbReference type="InterPro" id="IPR017907">
    <property type="entry name" value="Znf_RING_CS"/>
</dbReference>
<evidence type="ECO:0000256" key="8">
    <source>
        <dbReference type="ARBA" id="ARBA00022833"/>
    </source>
</evidence>
<dbReference type="SMART" id="SM00449">
    <property type="entry name" value="SPRY"/>
    <property type="match status" value="1"/>
</dbReference>
<dbReference type="SUPFAM" id="SSF49899">
    <property type="entry name" value="Concanavalin A-like lectins/glucanases"/>
    <property type="match status" value="1"/>
</dbReference>
<dbReference type="FunCoup" id="A0A6I8PDR4">
    <property type="interactions" value="52"/>
</dbReference>
<dbReference type="PANTHER" id="PTHR24103">
    <property type="entry name" value="E3 UBIQUITIN-PROTEIN LIGASE TRIM"/>
    <property type="match status" value="1"/>
</dbReference>
<dbReference type="SMART" id="SM00336">
    <property type="entry name" value="BBOX"/>
    <property type="match status" value="1"/>
</dbReference>
<dbReference type="PRINTS" id="PR01407">
    <property type="entry name" value="BUTYPHLNCDUF"/>
</dbReference>
<keyword evidence="5" id="KW-0479">Metal-binding</keyword>
<dbReference type="InParanoid" id="A0A6I8PDR4"/>
<feature type="domain" description="B30.2/SPRY" evidence="14">
    <location>
        <begin position="301"/>
        <end position="503"/>
    </location>
</feature>
<dbReference type="GO" id="GO:0042383">
    <property type="term" value="C:sarcolemma"/>
    <property type="evidence" value="ECO:0000318"/>
    <property type="project" value="GO_Central"/>
</dbReference>
<dbReference type="SUPFAM" id="SSF57850">
    <property type="entry name" value="RING/U-box"/>
    <property type="match status" value="1"/>
</dbReference>
<dbReference type="GO" id="GO:0007517">
    <property type="term" value="P:muscle organ development"/>
    <property type="evidence" value="ECO:0007669"/>
    <property type="project" value="Ensembl"/>
</dbReference>
<evidence type="ECO:0000256" key="11">
    <source>
        <dbReference type="SAM" id="Coils"/>
    </source>
</evidence>
<dbReference type="AlphaFoldDB" id="A0A6I8PDR4"/>
<evidence type="ECO:0000259" key="12">
    <source>
        <dbReference type="PROSITE" id="PS50089"/>
    </source>
</evidence>
<keyword evidence="4" id="KW-0808">Transferase</keyword>
<evidence type="ECO:0000256" key="10">
    <source>
        <dbReference type="PROSITE-ProRule" id="PRU00024"/>
    </source>
</evidence>
<dbReference type="InterPro" id="IPR043136">
    <property type="entry name" value="B30.2/SPRY_sf"/>
</dbReference>